<evidence type="ECO:0000313" key="3">
    <source>
        <dbReference type="EMBL" id="KAJ9605676.1"/>
    </source>
</evidence>
<evidence type="ECO:0000313" key="4">
    <source>
        <dbReference type="Proteomes" id="UP001172673"/>
    </source>
</evidence>
<keyword evidence="2" id="KW-0560">Oxidoreductase</keyword>
<evidence type="ECO:0000256" key="2">
    <source>
        <dbReference type="ARBA" id="ARBA00023002"/>
    </source>
</evidence>
<dbReference type="InterPro" id="IPR036291">
    <property type="entry name" value="NAD(P)-bd_dom_sf"/>
</dbReference>
<keyword evidence="4" id="KW-1185">Reference proteome</keyword>
<dbReference type="GO" id="GO:0016020">
    <property type="term" value="C:membrane"/>
    <property type="evidence" value="ECO:0007669"/>
    <property type="project" value="TreeGrafter"/>
</dbReference>
<evidence type="ECO:0000256" key="1">
    <source>
        <dbReference type="ARBA" id="ARBA00006484"/>
    </source>
</evidence>
<accession>A0AA39CEV0</accession>
<dbReference type="PANTHER" id="PTHR44196:SF1">
    <property type="entry name" value="DEHYDROGENASE_REDUCTASE SDR FAMILY MEMBER 7B"/>
    <property type="match status" value="1"/>
</dbReference>
<organism evidence="3 4">
    <name type="scientific">Cladophialophora chaetospira</name>
    <dbReference type="NCBI Taxonomy" id="386627"/>
    <lineage>
        <taxon>Eukaryota</taxon>
        <taxon>Fungi</taxon>
        <taxon>Dikarya</taxon>
        <taxon>Ascomycota</taxon>
        <taxon>Pezizomycotina</taxon>
        <taxon>Eurotiomycetes</taxon>
        <taxon>Chaetothyriomycetidae</taxon>
        <taxon>Chaetothyriales</taxon>
        <taxon>Herpotrichiellaceae</taxon>
        <taxon>Cladophialophora</taxon>
    </lineage>
</organism>
<sequence>MLSASKCILVIGGTSGIGEAFARHFHAQGKSVIVTGRRQERLRDLERDLPGVKSRLMDNADLEQMPSLVKDILTEFPDIDTVWINSGIQKAYDFADGGVANLSAIAEEVTVNVTAPLMLARLFLPHLLSTDRPTCIAFTSSALAFVPLGVYPVYCPTKAAIHAFAVGLRQQLQDTNVRVVEIAPPYVETELDADHRGVTNETPMLLRDYTAAVFQMLDQTDDNQIKEVAVGFAKEASEAWRHSIGAILAKIGVGG</sequence>
<name>A0AA39CEV0_9EURO</name>
<evidence type="ECO:0008006" key="5">
    <source>
        <dbReference type="Google" id="ProtNLM"/>
    </source>
</evidence>
<comment type="caution">
    <text evidence="3">The sequence shown here is derived from an EMBL/GenBank/DDBJ whole genome shotgun (WGS) entry which is preliminary data.</text>
</comment>
<dbReference type="InterPro" id="IPR002347">
    <property type="entry name" value="SDR_fam"/>
</dbReference>
<dbReference type="Pfam" id="PF00106">
    <property type="entry name" value="adh_short"/>
    <property type="match status" value="1"/>
</dbReference>
<protein>
    <recommendedName>
        <fullName evidence="5">Oxidoreductase DltE</fullName>
    </recommendedName>
</protein>
<proteinExistence type="inferred from homology"/>
<dbReference type="EMBL" id="JAPDRK010000015">
    <property type="protein sequence ID" value="KAJ9605676.1"/>
    <property type="molecule type" value="Genomic_DNA"/>
</dbReference>
<dbReference type="AlphaFoldDB" id="A0AA39CEV0"/>
<dbReference type="GO" id="GO:0016491">
    <property type="term" value="F:oxidoreductase activity"/>
    <property type="evidence" value="ECO:0007669"/>
    <property type="project" value="UniProtKB-KW"/>
</dbReference>
<comment type="similarity">
    <text evidence="1">Belongs to the short-chain dehydrogenases/reductases (SDR) family.</text>
</comment>
<gene>
    <name evidence="3" type="ORF">H2200_009525</name>
</gene>
<dbReference type="SUPFAM" id="SSF51735">
    <property type="entry name" value="NAD(P)-binding Rossmann-fold domains"/>
    <property type="match status" value="1"/>
</dbReference>
<dbReference type="PRINTS" id="PR00081">
    <property type="entry name" value="GDHRDH"/>
</dbReference>
<reference evidence="3" key="1">
    <citation type="submission" date="2022-10" db="EMBL/GenBank/DDBJ databases">
        <title>Culturing micro-colonial fungi from biological soil crusts in the Mojave desert and describing Neophaeococcomyces mojavensis, and introducing the new genera and species Taxawa tesnikishii.</title>
        <authorList>
            <person name="Kurbessoian T."/>
            <person name="Stajich J.E."/>
        </authorList>
    </citation>
    <scope>NUCLEOTIDE SEQUENCE</scope>
    <source>
        <strain evidence="3">TK_41</strain>
    </source>
</reference>
<dbReference type="Gene3D" id="3.40.50.720">
    <property type="entry name" value="NAD(P)-binding Rossmann-like Domain"/>
    <property type="match status" value="1"/>
</dbReference>
<dbReference type="PANTHER" id="PTHR44196">
    <property type="entry name" value="DEHYDROGENASE/REDUCTASE SDR FAMILY MEMBER 7B"/>
    <property type="match status" value="1"/>
</dbReference>
<dbReference type="Proteomes" id="UP001172673">
    <property type="component" value="Unassembled WGS sequence"/>
</dbReference>